<protein>
    <recommendedName>
        <fullName evidence="1">Shikimate dehydrogenase substrate binding N-terminal domain-containing protein</fullName>
    </recommendedName>
</protein>
<reference evidence="2" key="1">
    <citation type="submission" date="2018-05" db="EMBL/GenBank/DDBJ databases">
        <authorList>
            <person name="Lanie J.A."/>
            <person name="Ng W.-L."/>
            <person name="Kazmierczak K.M."/>
            <person name="Andrzejewski T.M."/>
            <person name="Davidsen T.M."/>
            <person name="Wayne K.J."/>
            <person name="Tettelin H."/>
            <person name="Glass J.I."/>
            <person name="Rusch D."/>
            <person name="Podicherti R."/>
            <person name="Tsui H.-C.T."/>
            <person name="Winkler M.E."/>
        </authorList>
    </citation>
    <scope>NUCLEOTIDE SEQUENCE</scope>
</reference>
<evidence type="ECO:0000259" key="1">
    <source>
        <dbReference type="Pfam" id="PF08501"/>
    </source>
</evidence>
<sequence length="116" mass="12710">MIQDLITNNINLDDGKKFAAIIGLNPSNGARSPLLWNSAYSYYNVDTRMLPLDVTANNLGKLLYELERNVDFIGGALTIPYKEDIVNWLGGNITDEAKKIGAVNCLFRGKDGSLCG</sequence>
<gene>
    <name evidence="2" type="ORF">METZ01_LOCUS389079</name>
</gene>
<dbReference type="PANTHER" id="PTHR21089:SF1">
    <property type="entry name" value="BIFUNCTIONAL 3-DEHYDROQUINATE DEHYDRATASE_SHIKIMATE DEHYDROGENASE, CHLOROPLASTIC"/>
    <property type="match status" value="1"/>
</dbReference>
<dbReference type="AlphaFoldDB" id="A0A382UR04"/>
<dbReference type="SUPFAM" id="SSF53223">
    <property type="entry name" value="Aminoacid dehydrogenase-like, N-terminal domain"/>
    <property type="match status" value="1"/>
</dbReference>
<dbReference type="InterPro" id="IPR022893">
    <property type="entry name" value="Shikimate_DH_fam"/>
</dbReference>
<dbReference type="GO" id="GO:0004764">
    <property type="term" value="F:shikimate 3-dehydrogenase (NADP+) activity"/>
    <property type="evidence" value="ECO:0007669"/>
    <property type="project" value="InterPro"/>
</dbReference>
<dbReference type="GO" id="GO:0019632">
    <property type="term" value="P:shikimate metabolic process"/>
    <property type="evidence" value="ECO:0007669"/>
    <property type="project" value="TreeGrafter"/>
</dbReference>
<dbReference type="InterPro" id="IPR013708">
    <property type="entry name" value="Shikimate_DH-bd_N"/>
</dbReference>
<dbReference type="EMBL" id="UINC01145848">
    <property type="protein sequence ID" value="SVD36225.1"/>
    <property type="molecule type" value="Genomic_DNA"/>
</dbReference>
<proteinExistence type="predicted"/>
<feature type="domain" description="Shikimate dehydrogenase substrate binding N-terminal" evidence="1">
    <location>
        <begin position="28"/>
        <end position="106"/>
    </location>
</feature>
<dbReference type="InterPro" id="IPR046346">
    <property type="entry name" value="Aminoacid_DH-like_N_sf"/>
</dbReference>
<dbReference type="Pfam" id="PF08501">
    <property type="entry name" value="Shikimate_dh_N"/>
    <property type="match status" value="1"/>
</dbReference>
<dbReference type="Gene3D" id="3.40.50.10860">
    <property type="entry name" value="Leucine Dehydrogenase, chain A, domain 1"/>
    <property type="match status" value="1"/>
</dbReference>
<evidence type="ECO:0000313" key="2">
    <source>
        <dbReference type="EMBL" id="SVD36225.1"/>
    </source>
</evidence>
<dbReference type="GO" id="GO:0009423">
    <property type="term" value="P:chorismate biosynthetic process"/>
    <property type="evidence" value="ECO:0007669"/>
    <property type="project" value="TreeGrafter"/>
</dbReference>
<name>A0A382UR04_9ZZZZ</name>
<feature type="non-terminal residue" evidence="2">
    <location>
        <position position="116"/>
    </location>
</feature>
<accession>A0A382UR04</accession>
<organism evidence="2">
    <name type="scientific">marine metagenome</name>
    <dbReference type="NCBI Taxonomy" id="408172"/>
    <lineage>
        <taxon>unclassified sequences</taxon>
        <taxon>metagenomes</taxon>
        <taxon>ecological metagenomes</taxon>
    </lineage>
</organism>
<dbReference type="PANTHER" id="PTHR21089">
    <property type="entry name" value="SHIKIMATE DEHYDROGENASE"/>
    <property type="match status" value="1"/>
</dbReference>